<dbReference type="PANTHER" id="PTHR33048:SF141">
    <property type="entry name" value="INTEGRAL MEMBRANE PROTEIN-RELATED"/>
    <property type="match status" value="1"/>
</dbReference>
<evidence type="ECO:0000256" key="3">
    <source>
        <dbReference type="ARBA" id="ARBA00004613"/>
    </source>
</evidence>
<feature type="disulfide bond" evidence="14">
    <location>
        <begin position="56"/>
        <end position="89"/>
    </location>
</feature>
<feature type="chain" id="PRO_5009534767" evidence="16">
    <location>
        <begin position="21"/>
        <end position="422"/>
    </location>
</feature>
<comment type="similarity">
    <text evidence="13">Belongs to the SAT4 family.</text>
</comment>
<protein>
    <submittedName>
        <fullName evidence="18">Integral membrane protein</fullName>
    </submittedName>
</protein>
<feature type="transmembrane region" description="Helical" evidence="15">
    <location>
        <begin position="335"/>
        <end position="357"/>
    </location>
</feature>
<feature type="transmembrane region" description="Helical" evidence="15">
    <location>
        <begin position="135"/>
        <end position="159"/>
    </location>
</feature>
<evidence type="ECO:0000256" key="2">
    <source>
        <dbReference type="ARBA" id="ARBA00004589"/>
    </source>
</evidence>
<dbReference type="GO" id="GO:0098552">
    <property type="term" value="C:side of membrane"/>
    <property type="evidence" value="ECO:0007669"/>
    <property type="project" value="UniProtKB-KW"/>
</dbReference>
<comment type="caution">
    <text evidence="14">Lacks conserved residue(s) required for the propagation of feature annotation.</text>
</comment>
<dbReference type="GO" id="GO:0046872">
    <property type="term" value="F:metal ion binding"/>
    <property type="evidence" value="ECO:0007669"/>
    <property type="project" value="UniProtKB-UniRule"/>
</dbReference>
<sequence length="422" mass="46624">MVALRGMIFGSLILAASVVAADTTTEVLPQCAATCEQSALQQNTSTCSDSDMRCFCTDHLYQSTLEDCVVANCTVTESFTAKRLQSQQCNLPTHHGRPAADPALIIPLSLATILFVTRIFAKYMRISGSWGWDDYTIIVAYILAVTVFSMNVSMIHHGFGKDIWNITPFGEITEIMKIFYVYVLVYKIQISLAKISVCLFLLRIFQSTAFRYTAYIIIGLNSAIAVTWVLVDGLRCTPVHLAWTGWAKEEQGRCIDFIAATFANSFVNIIVDTIMVAMPVYEVIKLNLSARKKLGVGVMFAMGLVLTIVAILRVVVFWYNRWNKNPTVELQPINVWSVIECQIAVVCACLPAARAVLVRFFPGLMGGSVGESDARKATRPSASGTSGKISQTMTYTVEYSRRAQERASNSAVNLVELHREAV</sequence>
<keyword evidence="9 15" id="KW-1133">Transmembrane helix</keyword>
<dbReference type="InterPro" id="IPR049326">
    <property type="entry name" value="Rhodopsin_dom_fungi"/>
</dbReference>
<evidence type="ECO:0000256" key="1">
    <source>
        <dbReference type="ARBA" id="ARBA00004141"/>
    </source>
</evidence>
<evidence type="ECO:0000256" key="16">
    <source>
        <dbReference type="SAM" id="SignalP"/>
    </source>
</evidence>
<feature type="disulfide bond" evidence="14">
    <location>
        <begin position="47"/>
        <end position="54"/>
    </location>
</feature>
<dbReference type="Pfam" id="PF05730">
    <property type="entry name" value="CFEM"/>
    <property type="match status" value="1"/>
</dbReference>
<dbReference type="PROSITE" id="PS52012">
    <property type="entry name" value="CFEM"/>
    <property type="match status" value="1"/>
</dbReference>
<dbReference type="STRING" id="109264.A0A1F8ADJ8"/>
<dbReference type="OrthoDB" id="2496787at2759"/>
<dbReference type="GO" id="GO:0005576">
    <property type="term" value="C:extracellular region"/>
    <property type="evidence" value="ECO:0007669"/>
    <property type="project" value="UniProtKB-SubCell"/>
</dbReference>
<evidence type="ECO:0000256" key="10">
    <source>
        <dbReference type="ARBA" id="ARBA00023136"/>
    </source>
</evidence>
<keyword evidence="19" id="KW-1185">Reference proteome</keyword>
<evidence type="ECO:0000313" key="19">
    <source>
        <dbReference type="Proteomes" id="UP000179179"/>
    </source>
</evidence>
<feature type="transmembrane region" description="Helical" evidence="15">
    <location>
        <begin position="104"/>
        <end position="123"/>
    </location>
</feature>
<dbReference type="InterPro" id="IPR052337">
    <property type="entry name" value="SAT4-like"/>
</dbReference>
<feature type="binding site" description="axial binding residue" evidence="14">
    <location>
        <position position="51"/>
    </location>
    <ligand>
        <name>heme</name>
        <dbReference type="ChEBI" id="CHEBI:30413"/>
    </ligand>
    <ligandPart>
        <name>Fe</name>
        <dbReference type="ChEBI" id="CHEBI:18248"/>
    </ligandPart>
</feature>
<keyword evidence="11 14" id="KW-1015">Disulfide bond</keyword>
<keyword evidence="12" id="KW-0449">Lipoprotein</keyword>
<evidence type="ECO:0000256" key="9">
    <source>
        <dbReference type="ARBA" id="ARBA00022989"/>
    </source>
</evidence>
<evidence type="ECO:0000256" key="12">
    <source>
        <dbReference type="ARBA" id="ARBA00023288"/>
    </source>
</evidence>
<comment type="subcellular location">
    <subcellularLocation>
        <location evidence="2">Membrane</location>
        <topology evidence="2">Lipid-anchor</topology>
        <topology evidence="2">GPI-anchor</topology>
    </subcellularLocation>
    <subcellularLocation>
        <location evidence="1">Membrane</location>
        <topology evidence="1">Multi-pass membrane protein</topology>
    </subcellularLocation>
    <subcellularLocation>
        <location evidence="3">Secreted</location>
    </subcellularLocation>
</comment>
<dbReference type="Proteomes" id="UP000179179">
    <property type="component" value="Unassembled WGS sequence"/>
</dbReference>
<evidence type="ECO:0000256" key="15">
    <source>
        <dbReference type="SAM" id="Phobius"/>
    </source>
</evidence>
<dbReference type="AlphaFoldDB" id="A0A1F8ADJ8"/>
<feature type="transmembrane region" description="Helical" evidence="15">
    <location>
        <begin position="214"/>
        <end position="231"/>
    </location>
</feature>
<evidence type="ECO:0000256" key="13">
    <source>
        <dbReference type="ARBA" id="ARBA00038359"/>
    </source>
</evidence>
<dbReference type="Pfam" id="PF20684">
    <property type="entry name" value="Fung_rhodopsin"/>
    <property type="match status" value="1"/>
</dbReference>
<name>A0A1F8ADJ8_9EURO</name>
<gene>
    <name evidence="18" type="ORF">ABOM_001493</name>
</gene>
<feature type="transmembrane region" description="Helical" evidence="15">
    <location>
        <begin position="266"/>
        <end position="284"/>
    </location>
</feature>
<keyword evidence="7 15" id="KW-0812">Transmembrane</keyword>
<evidence type="ECO:0000256" key="7">
    <source>
        <dbReference type="ARBA" id="ARBA00022692"/>
    </source>
</evidence>
<evidence type="ECO:0000256" key="8">
    <source>
        <dbReference type="ARBA" id="ARBA00022729"/>
    </source>
</evidence>
<feature type="transmembrane region" description="Helical" evidence="15">
    <location>
        <begin position="179"/>
        <end position="202"/>
    </location>
</feature>
<evidence type="ECO:0000256" key="5">
    <source>
        <dbReference type="ARBA" id="ARBA00022525"/>
    </source>
</evidence>
<feature type="domain" description="CFEM" evidence="17">
    <location>
        <begin position="3"/>
        <end position="117"/>
    </location>
</feature>
<keyword evidence="5" id="KW-0964">Secreted</keyword>
<dbReference type="RefSeq" id="XP_022393527.1">
    <property type="nucleotide sequence ID" value="XM_022528623.1"/>
</dbReference>
<keyword evidence="8 16" id="KW-0732">Signal</keyword>
<proteinExistence type="inferred from homology"/>
<keyword evidence="14" id="KW-0349">Heme</keyword>
<keyword evidence="10 15" id="KW-0472">Membrane</keyword>
<evidence type="ECO:0000256" key="6">
    <source>
        <dbReference type="ARBA" id="ARBA00022622"/>
    </source>
</evidence>
<evidence type="ECO:0000313" key="18">
    <source>
        <dbReference type="EMBL" id="OGM49810.1"/>
    </source>
</evidence>
<keyword evidence="14" id="KW-0408">Iron</keyword>
<evidence type="ECO:0000256" key="14">
    <source>
        <dbReference type="PROSITE-ProRule" id="PRU01356"/>
    </source>
</evidence>
<comment type="similarity">
    <text evidence="4">Belongs to the RBT5 family.</text>
</comment>
<keyword evidence="6" id="KW-0325">Glycoprotein</keyword>
<feature type="signal peptide" evidence="16">
    <location>
        <begin position="1"/>
        <end position="20"/>
    </location>
</feature>
<dbReference type="InterPro" id="IPR008427">
    <property type="entry name" value="Extracellular_membr_CFEM_dom"/>
</dbReference>
<feature type="transmembrane region" description="Helical" evidence="15">
    <location>
        <begin position="296"/>
        <end position="319"/>
    </location>
</feature>
<dbReference type="GeneID" id="34444883"/>
<keyword evidence="6" id="KW-0336">GPI-anchor</keyword>
<reference evidence="18 19" key="1">
    <citation type="journal article" date="2016" name="Genome Biol. Evol.">
        <title>Draft genome sequence of an aflatoxigenic Aspergillus species, A. bombycis.</title>
        <authorList>
            <person name="Moore G.G."/>
            <person name="Mack B.M."/>
            <person name="Beltz S.B."/>
            <person name="Gilbert M.K."/>
        </authorList>
    </citation>
    <scope>NUCLEOTIDE SEQUENCE [LARGE SCALE GENOMIC DNA]</scope>
    <source>
        <strain evidence="19">NRRL 26010</strain>
    </source>
</reference>
<dbReference type="EMBL" id="LYCR01000006">
    <property type="protein sequence ID" value="OGM49810.1"/>
    <property type="molecule type" value="Genomic_DNA"/>
</dbReference>
<comment type="caution">
    <text evidence="18">The sequence shown here is derived from an EMBL/GenBank/DDBJ whole genome shotgun (WGS) entry which is preliminary data.</text>
</comment>
<evidence type="ECO:0000256" key="11">
    <source>
        <dbReference type="ARBA" id="ARBA00023157"/>
    </source>
</evidence>
<dbReference type="PANTHER" id="PTHR33048">
    <property type="entry name" value="PTH11-LIKE INTEGRAL MEMBRANE PROTEIN (AFU_ORTHOLOGUE AFUA_5G11245)"/>
    <property type="match status" value="1"/>
</dbReference>
<keyword evidence="14" id="KW-0479">Metal-binding</keyword>
<evidence type="ECO:0000259" key="17">
    <source>
        <dbReference type="PROSITE" id="PS52012"/>
    </source>
</evidence>
<accession>A0A1F8ADJ8</accession>
<organism evidence="18 19">
    <name type="scientific">Aspergillus bombycis</name>
    <dbReference type="NCBI Taxonomy" id="109264"/>
    <lineage>
        <taxon>Eukaryota</taxon>
        <taxon>Fungi</taxon>
        <taxon>Dikarya</taxon>
        <taxon>Ascomycota</taxon>
        <taxon>Pezizomycotina</taxon>
        <taxon>Eurotiomycetes</taxon>
        <taxon>Eurotiomycetidae</taxon>
        <taxon>Eurotiales</taxon>
        <taxon>Aspergillaceae</taxon>
        <taxon>Aspergillus</taxon>
    </lineage>
</organism>
<evidence type="ECO:0000256" key="4">
    <source>
        <dbReference type="ARBA" id="ARBA00010031"/>
    </source>
</evidence>